<feature type="compositionally biased region" description="Basic and acidic residues" evidence="5">
    <location>
        <begin position="259"/>
        <end position="269"/>
    </location>
</feature>
<feature type="compositionally biased region" description="Basic and acidic residues" evidence="5">
    <location>
        <begin position="168"/>
        <end position="191"/>
    </location>
</feature>
<dbReference type="GO" id="GO:0016020">
    <property type="term" value="C:membrane"/>
    <property type="evidence" value="ECO:0007669"/>
    <property type="project" value="UniProtKB-SubCell"/>
</dbReference>
<gene>
    <name evidence="7" type="ORF">L228DRAFT_283698</name>
</gene>
<feature type="transmembrane region" description="Helical" evidence="6">
    <location>
        <begin position="295"/>
        <end position="314"/>
    </location>
</feature>
<feature type="transmembrane region" description="Helical" evidence="6">
    <location>
        <begin position="34"/>
        <end position="56"/>
    </location>
</feature>
<evidence type="ECO:0000256" key="1">
    <source>
        <dbReference type="ARBA" id="ARBA00004141"/>
    </source>
</evidence>
<keyword evidence="8" id="KW-1185">Reference proteome</keyword>
<dbReference type="STRING" id="1328760.A0A165FYZ7"/>
<keyword evidence="2 6" id="KW-0812">Transmembrane</keyword>
<comment type="subcellular location">
    <subcellularLocation>
        <location evidence="1">Membrane</location>
        <topology evidence="1">Multi-pass membrane protein</topology>
    </subcellularLocation>
</comment>
<feature type="region of interest" description="Disordered" evidence="5">
    <location>
        <begin position="168"/>
        <end position="283"/>
    </location>
</feature>
<feature type="compositionally biased region" description="Polar residues" evidence="5">
    <location>
        <begin position="192"/>
        <end position="217"/>
    </location>
</feature>
<evidence type="ECO:0000256" key="6">
    <source>
        <dbReference type="SAM" id="Phobius"/>
    </source>
</evidence>
<dbReference type="GeneID" id="28901273"/>
<dbReference type="OrthoDB" id="2502820at2759"/>
<dbReference type="Pfam" id="PF04172">
    <property type="entry name" value="LrgB"/>
    <property type="match status" value="1"/>
</dbReference>
<feature type="transmembrane region" description="Helical" evidence="6">
    <location>
        <begin position="344"/>
        <end position="365"/>
    </location>
</feature>
<evidence type="ECO:0000313" key="7">
    <source>
        <dbReference type="EMBL" id="KZF21549.1"/>
    </source>
</evidence>
<dbReference type="OMA" id="LRWMNLF"/>
<accession>A0A165FYZ7</accession>
<sequence>MGEAYGFRLQPILDDLGSALLLVAKLSWQRTLKAWLYTPIGVVLIMLACFGVNQLIGLSSVGFPASVACMIVLFFALVALDFVLGEKRTRALIKLIDIPAGWSLRFMSIFFTPSFVLLPLSPSISGKEIGLIVAVFLIGYFVIFSATAYLARGLQLLLGTSKRAMTERAEEMGHELDEIPISERHRQESKDSQTASTSTLGPRLASTQPEQSTSLNTPIGGADEHDPELENPPEPAADIAAPLRAQDPSTIRGTGGPPAHDDIHTREPSPPRAQPRQDPPPLTRAQRWATFINKYLDTLTYLTLMIFVGIPVYYGAGYAMPLHLPLNVLMYFSAMAIPPKYKRFLHPVLVSSGFTILGVWVLALIKGNSLFDGLHDYSTKTKYLQLFDGKHGIRAPGGGDIFSSILDVSIVALALPMFQYRKELMRHFISITFPTLSLGAVSLFLYPLVSHAVGIAPTRALSFSSRSLTLALAMPATANLGGDLNLEAVVAIMSGVMGALIGNTLLKWLRIPEDDYVTRGVTLGANSSAIATAMLLVTDPRAAALSCLSMSLLGTMMVALTSVPPLVKIVAGLAGVN</sequence>
<dbReference type="PANTHER" id="PTHR30249:SF0">
    <property type="entry name" value="PLASTIDAL GLYCOLATE_GLYCERATE TRANSLOCATOR 1, CHLOROPLASTIC"/>
    <property type="match status" value="1"/>
</dbReference>
<evidence type="ECO:0000256" key="5">
    <source>
        <dbReference type="SAM" id="MobiDB-lite"/>
    </source>
</evidence>
<evidence type="ECO:0000256" key="2">
    <source>
        <dbReference type="ARBA" id="ARBA00022692"/>
    </source>
</evidence>
<dbReference type="PANTHER" id="PTHR30249">
    <property type="entry name" value="PUTATIVE SEROTONIN TRANSPORTER"/>
    <property type="match status" value="1"/>
</dbReference>
<feature type="transmembrane region" description="Helical" evidence="6">
    <location>
        <begin position="488"/>
        <end position="509"/>
    </location>
</feature>
<keyword evidence="3 6" id="KW-1133">Transmembrane helix</keyword>
<protein>
    <recommendedName>
        <fullName evidence="9">LrgB-domain-containing protein</fullName>
    </recommendedName>
</protein>
<evidence type="ECO:0000256" key="3">
    <source>
        <dbReference type="ARBA" id="ARBA00022989"/>
    </source>
</evidence>
<feature type="transmembrane region" description="Helical" evidence="6">
    <location>
        <begin position="427"/>
        <end position="449"/>
    </location>
</feature>
<dbReference type="Proteomes" id="UP000076632">
    <property type="component" value="Unassembled WGS sequence"/>
</dbReference>
<feature type="transmembrane region" description="Helical" evidence="6">
    <location>
        <begin position="516"/>
        <end position="537"/>
    </location>
</feature>
<dbReference type="InterPro" id="IPR007300">
    <property type="entry name" value="CidB/LrgB"/>
</dbReference>
<dbReference type="InParanoid" id="A0A165FYZ7"/>
<feature type="compositionally biased region" description="Pro residues" evidence="5">
    <location>
        <begin position="270"/>
        <end position="282"/>
    </location>
</feature>
<name>A0A165FYZ7_XYLHT</name>
<feature type="transmembrane region" description="Helical" evidence="6">
    <location>
        <begin position="96"/>
        <end position="117"/>
    </location>
</feature>
<keyword evidence="4 6" id="KW-0472">Membrane</keyword>
<reference evidence="7 8" key="1">
    <citation type="journal article" date="2016" name="Fungal Biol.">
        <title>The genome of Xylona heveae provides a window into fungal endophytism.</title>
        <authorList>
            <person name="Gazis R."/>
            <person name="Kuo A."/>
            <person name="Riley R."/>
            <person name="LaButti K."/>
            <person name="Lipzen A."/>
            <person name="Lin J."/>
            <person name="Amirebrahimi M."/>
            <person name="Hesse C.N."/>
            <person name="Spatafora J.W."/>
            <person name="Henrissat B."/>
            <person name="Hainaut M."/>
            <person name="Grigoriev I.V."/>
            <person name="Hibbett D.S."/>
        </authorList>
    </citation>
    <scope>NUCLEOTIDE SEQUENCE [LARGE SCALE GENOMIC DNA]</scope>
    <source>
        <strain evidence="7 8">TC161</strain>
    </source>
</reference>
<dbReference type="AlphaFoldDB" id="A0A165FYZ7"/>
<dbReference type="RefSeq" id="XP_018187104.1">
    <property type="nucleotide sequence ID" value="XM_018336136.1"/>
</dbReference>
<evidence type="ECO:0000313" key="8">
    <source>
        <dbReference type="Proteomes" id="UP000076632"/>
    </source>
</evidence>
<dbReference type="EMBL" id="KV407460">
    <property type="protein sequence ID" value="KZF21549.1"/>
    <property type="molecule type" value="Genomic_DNA"/>
</dbReference>
<proteinExistence type="predicted"/>
<evidence type="ECO:0000256" key="4">
    <source>
        <dbReference type="ARBA" id="ARBA00023136"/>
    </source>
</evidence>
<feature type="transmembrane region" description="Helical" evidence="6">
    <location>
        <begin position="129"/>
        <end position="151"/>
    </location>
</feature>
<feature type="transmembrane region" description="Helical" evidence="6">
    <location>
        <begin position="62"/>
        <end position="84"/>
    </location>
</feature>
<evidence type="ECO:0008006" key="9">
    <source>
        <dbReference type="Google" id="ProtNLM"/>
    </source>
</evidence>
<organism evidence="7 8">
    <name type="scientific">Xylona heveae (strain CBS 132557 / TC161)</name>
    <dbReference type="NCBI Taxonomy" id="1328760"/>
    <lineage>
        <taxon>Eukaryota</taxon>
        <taxon>Fungi</taxon>
        <taxon>Dikarya</taxon>
        <taxon>Ascomycota</taxon>
        <taxon>Pezizomycotina</taxon>
        <taxon>Xylonomycetes</taxon>
        <taxon>Xylonales</taxon>
        <taxon>Xylonaceae</taxon>
        <taxon>Xylona</taxon>
    </lineage>
</organism>